<feature type="domain" description="HTH lysR-type" evidence="1">
    <location>
        <begin position="24"/>
        <end position="82"/>
    </location>
</feature>
<organism evidence="2 3">
    <name type="scientific">Candidatus Sulfurimonas marisnigri</name>
    <dbReference type="NCBI Taxonomy" id="2740405"/>
    <lineage>
        <taxon>Bacteria</taxon>
        <taxon>Pseudomonadati</taxon>
        <taxon>Campylobacterota</taxon>
        <taxon>Epsilonproteobacteria</taxon>
        <taxon>Campylobacterales</taxon>
        <taxon>Sulfurimonadaceae</taxon>
        <taxon>Sulfurimonas</taxon>
    </lineage>
</organism>
<dbReference type="PANTHER" id="PTHR30432:SF1">
    <property type="entry name" value="DNA-BINDING TRANSCRIPTIONAL DUAL REGULATOR MODE"/>
    <property type="match status" value="1"/>
</dbReference>
<dbReference type="Pfam" id="PF00126">
    <property type="entry name" value="HTH_1"/>
    <property type="match status" value="1"/>
</dbReference>
<sequence>MVVKVKTWIEDDNEHLVFGGGKTQILELIDETGSISEASKRVGMNYKKAWSHIKILQEYIEDDLVVVKKGRDSGGTALTPKAKELILKYKLLEKEVRDFSTKRFEEIFMADGETINCTKESQSV</sequence>
<keyword evidence="3" id="KW-1185">Reference proteome</keyword>
<dbReference type="RefSeq" id="WP_194365527.1">
    <property type="nucleotide sequence ID" value="NZ_CP054493.1"/>
</dbReference>
<dbReference type="KEGG" id="smas:HUE87_07180"/>
<dbReference type="InterPro" id="IPR000847">
    <property type="entry name" value="LysR_HTH_N"/>
</dbReference>
<dbReference type="InterPro" id="IPR036388">
    <property type="entry name" value="WH-like_DNA-bd_sf"/>
</dbReference>
<dbReference type="InterPro" id="IPR051815">
    <property type="entry name" value="Molybdate_resp_trans_reg"/>
</dbReference>
<evidence type="ECO:0000313" key="3">
    <source>
        <dbReference type="Proteomes" id="UP000593836"/>
    </source>
</evidence>
<dbReference type="SUPFAM" id="SSF46785">
    <property type="entry name" value="Winged helix' DNA-binding domain"/>
    <property type="match status" value="1"/>
</dbReference>
<dbReference type="Gene3D" id="1.10.10.10">
    <property type="entry name" value="Winged helix-like DNA-binding domain superfamily/Winged helix DNA-binding domain"/>
    <property type="match status" value="1"/>
</dbReference>
<dbReference type="InterPro" id="IPR036390">
    <property type="entry name" value="WH_DNA-bd_sf"/>
</dbReference>
<gene>
    <name evidence="2" type="ORF">HUE87_07180</name>
</gene>
<evidence type="ECO:0000259" key="1">
    <source>
        <dbReference type="Pfam" id="PF00126"/>
    </source>
</evidence>
<dbReference type="Proteomes" id="UP000593836">
    <property type="component" value="Chromosome"/>
</dbReference>
<dbReference type="PANTHER" id="PTHR30432">
    <property type="entry name" value="TRANSCRIPTIONAL REGULATOR MODE"/>
    <property type="match status" value="1"/>
</dbReference>
<dbReference type="GO" id="GO:0003700">
    <property type="term" value="F:DNA-binding transcription factor activity"/>
    <property type="evidence" value="ECO:0007669"/>
    <property type="project" value="InterPro"/>
</dbReference>
<accession>A0A7S7LYF6</accession>
<reference evidence="2 3" key="1">
    <citation type="submission" date="2020-05" db="EMBL/GenBank/DDBJ databases">
        <title>Sulfurimonas marisnigri, sp. nov., and Sulfurimonas baltica, sp. nov., manganese oxide reducing chemolithoautotrophs of the class Epsilonproteobacteria isolated from the pelagic redoxclines of the Black and Baltic Seas and emended description of the genus Sulfurimonas.</title>
        <authorList>
            <person name="Henkel J.V."/>
            <person name="Laudan C."/>
            <person name="Werner J."/>
            <person name="Neu T."/>
            <person name="Plewe S."/>
            <person name="Sproer C."/>
            <person name="Bunk B."/>
            <person name="Schulz-Vogt H.N."/>
        </authorList>
    </citation>
    <scope>NUCLEOTIDE SEQUENCE [LARGE SCALE GENOMIC DNA]</scope>
    <source>
        <strain evidence="2 3">SoZ1</strain>
    </source>
</reference>
<evidence type="ECO:0000313" key="2">
    <source>
        <dbReference type="EMBL" id="QOY53692.1"/>
    </source>
</evidence>
<name>A0A7S7LYF6_9BACT</name>
<protein>
    <submittedName>
        <fullName evidence="2">LysR family transcriptional regulator</fullName>
    </submittedName>
</protein>
<dbReference type="AlphaFoldDB" id="A0A7S7LYF6"/>
<proteinExistence type="predicted"/>
<dbReference type="EMBL" id="CP054493">
    <property type="protein sequence ID" value="QOY53692.1"/>
    <property type="molecule type" value="Genomic_DNA"/>
</dbReference>